<gene>
    <name evidence="1" type="ORF">J3R30DRAFT_3414047</name>
</gene>
<evidence type="ECO:0000313" key="1">
    <source>
        <dbReference type="EMBL" id="KAJ4465443.1"/>
    </source>
</evidence>
<evidence type="ECO:0000313" key="2">
    <source>
        <dbReference type="Proteomes" id="UP001150266"/>
    </source>
</evidence>
<dbReference type="InterPro" id="IPR036812">
    <property type="entry name" value="NAD(P)_OxRdtase_dom_sf"/>
</dbReference>
<dbReference type="AlphaFoldDB" id="A0A9W9DE12"/>
<sequence length="100" mass="11489">MFHHERPEKEYAPLFKKYSLETTVWSPLPRGSREDSKDCPLLKNWAQPPLPLTTAALALAWVMQKIEDILGNQPSSGMIYRPPLDLVLDVDFTQYRSSDT</sequence>
<reference evidence="1" key="1">
    <citation type="submission" date="2022-08" db="EMBL/GenBank/DDBJ databases">
        <title>A Global Phylogenomic Analysis of the Shiitake Genus Lentinula.</title>
        <authorList>
            <consortium name="DOE Joint Genome Institute"/>
            <person name="Sierra-Patev S."/>
            <person name="Min B."/>
            <person name="Naranjo-Ortiz M."/>
            <person name="Looney B."/>
            <person name="Konkel Z."/>
            <person name="Slot J.C."/>
            <person name="Sakamoto Y."/>
            <person name="Steenwyk J.L."/>
            <person name="Rokas A."/>
            <person name="Carro J."/>
            <person name="Camarero S."/>
            <person name="Ferreira P."/>
            <person name="Molpeceres G."/>
            <person name="Ruiz-Duenas F.J."/>
            <person name="Serrano A."/>
            <person name="Henrissat B."/>
            <person name="Drula E."/>
            <person name="Hughes K.W."/>
            <person name="Mata J.L."/>
            <person name="Ishikawa N.K."/>
            <person name="Vargas-Isla R."/>
            <person name="Ushijima S."/>
            <person name="Smith C.A."/>
            <person name="Ahrendt S."/>
            <person name="Andreopoulos W."/>
            <person name="He G."/>
            <person name="Labutti K."/>
            <person name="Lipzen A."/>
            <person name="Ng V."/>
            <person name="Riley R."/>
            <person name="Sandor L."/>
            <person name="Barry K."/>
            <person name="Martinez A.T."/>
            <person name="Xiao Y."/>
            <person name="Gibbons J.G."/>
            <person name="Terashima K."/>
            <person name="Grigoriev I.V."/>
            <person name="Hibbett D.S."/>
        </authorList>
    </citation>
    <scope>NUCLEOTIDE SEQUENCE</scope>
    <source>
        <strain evidence="1">JLM2183</strain>
    </source>
</reference>
<dbReference type="EMBL" id="JAOTPV010000077">
    <property type="protein sequence ID" value="KAJ4465443.1"/>
    <property type="molecule type" value="Genomic_DNA"/>
</dbReference>
<dbReference type="SUPFAM" id="SSF51430">
    <property type="entry name" value="NAD(P)-linked oxidoreductase"/>
    <property type="match status" value="1"/>
</dbReference>
<proteinExistence type="predicted"/>
<protein>
    <submittedName>
        <fullName evidence="1">Uncharacterized protein</fullName>
    </submittedName>
</protein>
<accession>A0A9W9DE12</accession>
<name>A0A9W9DE12_9AGAR</name>
<keyword evidence="2" id="KW-1185">Reference proteome</keyword>
<dbReference type="Proteomes" id="UP001150266">
    <property type="component" value="Unassembled WGS sequence"/>
</dbReference>
<comment type="caution">
    <text evidence="1">The sequence shown here is derived from an EMBL/GenBank/DDBJ whole genome shotgun (WGS) entry which is preliminary data.</text>
</comment>
<organism evidence="1 2">
    <name type="scientific">Lentinula aciculospora</name>
    <dbReference type="NCBI Taxonomy" id="153920"/>
    <lineage>
        <taxon>Eukaryota</taxon>
        <taxon>Fungi</taxon>
        <taxon>Dikarya</taxon>
        <taxon>Basidiomycota</taxon>
        <taxon>Agaricomycotina</taxon>
        <taxon>Agaricomycetes</taxon>
        <taxon>Agaricomycetidae</taxon>
        <taxon>Agaricales</taxon>
        <taxon>Marasmiineae</taxon>
        <taxon>Omphalotaceae</taxon>
        <taxon>Lentinula</taxon>
    </lineage>
</organism>